<feature type="compositionally biased region" description="Basic and acidic residues" evidence="1">
    <location>
        <begin position="97"/>
        <end position="109"/>
    </location>
</feature>
<name>A0A5B0NLT9_PUCGR</name>
<feature type="region of interest" description="Disordered" evidence="1">
    <location>
        <begin position="550"/>
        <end position="588"/>
    </location>
</feature>
<feature type="compositionally biased region" description="Polar residues" evidence="1">
    <location>
        <begin position="77"/>
        <end position="89"/>
    </location>
</feature>
<evidence type="ECO:0000313" key="3">
    <source>
        <dbReference type="Proteomes" id="UP000325313"/>
    </source>
</evidence>
<organism evidence="2 3">
    <name type="scientific">Puccinia graminis f. sp. tritici</name>
    <dbReference type="NCBI Taxonomy" id="56615"/>
    <lineage>
        <taxon>Eukaryota</taxon>
        <taxon>Fungi</taxon>
        <taxon>Dikarya</taxon>
        <taxon>Basidiomycota</taxon>
        <taxon>Pucciniomycotina</taxon>
        <taxon>Pucciniomycetes</taxon>
        <taxon>Pucciniales</taxon>
        <taxon>Pucciniaceae</taxon>
        <taxon>Puccinia</taxon>
    </lineage>
</organism>
<dbReference type="EMBL" id="VDEP01000405">
    <property type="protein sequence ID" value="KAA1088908.1"/>
    <property type="molecule type" value="Genomic_DNA"/>
</dbReference>
<evidence type="ECO:0000313" key="2">
    <source>
        <dbReference type="EMBL" id="KAA1088908.1"/>
    </source>
</evidence>
<proteinExistence type="predicted"/>
<protein>
    <recommendedName>
        <fullName evidence="4">Retrotransposon gag domain-containing protein</fullName>
    </recommendedName>
</protein>
<feature type="compositionally biased region" description="Basic and acidic residues" evidence="1">
    <location>
        <begin position="136"/>
        <end position="161"/>
    </location>
</feature>
<reference evidence="2 3" key="1">
    <citation type="submission" date="2019-05" db="EMBL/GenBank/DDBJ databases">
        <title>Emergence of the Ug99 lineage of the wheat stem rust pathogen through somatic hybridization.</title>
        <authorList>
            <person name="Li F."/>
            <person name="Upadhyaya N.M."/>
            <person name="Sperschneider J."/>
            <person name="Matny O."/>
            <person name="Nguyen-Phuc H."/>
            <person name="Mago R."/>
            <person name="Raley C."/>
            <person name="Miller M.E."/>
            <person name="Silverstein K.A.T."/>
            <person name="Henningsen E."/>
            <person name="Hirsch C.D."/>
            <person name="Visser B."/>
            <person name="Pretorius Z.A."/>
            <person name="Steffenson B.J."/>
            <person name="Schwessinger B."/>
            <person name="Dodds P.N."/>
            <person name="Figueroa M."/>
        </authorList>
    </citation>
    <scope>NUCLEOTIDE SEQUENCE [LARGE SCALE GENOMIC DNA]</scope>
    <source>
        <strain evidence="2 3">Ug99</strain>
    </source>
</reference>
<feature type="compositionally biased region" description="Polar residues" evidence="1">
    <location>
        <begin position="182"/>
        <end position="227"/>
    </location>
</feature>
<evidence type="ECO:0008006" key="4">
    <source>
        <dbReference type="Google" id="ProtNLM"/>
    </source>
</evidence>
<accession>A0A5B0NLT9</accession>
<evidence type="ECO:0000256" key="1">
    <source>
        <dbReference type="SAM" id="MobiDB-lite"/>
    </source>
</evidence>
<dbReference type="AlphaFoldDB" id="A0A5B0NLT9"/>
<gene>
    <name evidence="2" type="ORF">PGTUg99_034447</name>
</gene>
<dbReference type="Proteomes" id="UP000325313">
    <property type="component" value="Unassembled WGS sequence"/>
</dbReference>
<comment type="caution">
    <text evidence="2">The sequence shown here is derived from an EMBL/GenBank/DDBJ whole genome shotgun (WGS) entry which is preliminary data.</text>
</comment>
<sequence>MSPPSLRLRGYNGRTRDAPPSQRGFPPASVLPKNKDKIIYASKKKLTSPTNSSKGGEIRALLLQDEDQQGMAEGCAQPQQLLGHQSSSKVLPGGFPSDDRSKRNDDDPQKNQGLEPTKRVGGESPSTTRSAGPSRRINETPESQREEYPFKTPKEYGEEHVNPLPFDPEAILRAGNAKRKQATQFSTQLVDHTPSQSTGTMSDTTVPTGGQEQSSESNNRTADPSEVTTAKEWFKAVLKIQHSSIAQAQEDRRQAIEDRRADRQILMAAHQASAARIARLEDLLLAMNIKNEVTARPTQPTPGRVDLQKFRTSDGPMYRGPFQETESFLRWIHGVQIFFETKDVTNAADKIKILGNLIAETNLQSFYANEAAGFLTRSWDEFKTRMFDFALPTNWRSGLQRQVRKLEMTPTETFLEYSTRARTLQSLFNFDADKTSKLGDLQLAQFVVYGLADAIQDRINERQLLEVSPFNYGPFEKQANASFLALQRPTELPTLTKSTPNAPPALGREEFIWRVHAYLDSQGLCHFCKRHCGNASGTCPGPIDRSHIDIPSKFQTPPKPPNYSAPRAWSKETATPGKPTHPPAGRPTARAATVAGISAESPLEAQVSALTLEAAIREDNRFDSRFDDEGCFPSLDTAAIAALEDLDNQLLLNEIEKVTQADLADRIAGH</sequence>
<feature type="region of interest" description="Disordered" evidence="1">
    <location>
        <begin position="1"/>
        <end position="227"/>
    </location>
</feature>